<dbReference type="Proteomes" id="UP000053477">
    <property type="component" value="Unassembled WGS sequence"/>
</dbReference>
<dbReference type="AlphaFoldDB" id="A0A0H2RBE0"/>
<protein>
    <submittedName>
        <fullName evidence="1">Uncharacterized protein</fullName>
    </submittedName>
</protein>
<proteinExistence type="predicted"/>
<name>A0A0H2RBE0_9AGAM</name>
<organism evidence="1 2">
    <name type="scientific">Schizopora paradoxa</name>
    <dbReference type="NCBI Taxonomy" id="27342"/>
    <lineage>
        <taxon>Eukaryota</taxon>
        <taxon>Fungi</taxon>
        <taxon>Dikarya</taxon>
        <taxon>Basidiomycota</taxon>
        <taxon>Agaricomycotina</taxon>
        <taxon>Agaricomycetes</taxon>
        <taxon>Hymenochaetales</taxon>
        <taxon>Schizoporaceae</taxon>
        <taxon>Schizopora</taxon>
    </lineage>
</organism>
<evidence type="ECO:0000313" key="2">
    <source>
        <dbReference type="Proteomes" id="UP000053477"/>
    </source>
</evidence>
<dbReference type="InParanoid" id="A0A0H2RBE0"/>
<sequence length="148" mass="16948">MSSSPPPPPYSETVPCQCQIRAREERHVAPDPSPTMEGNLAYGYKVDPIQADKIVRKAVGDLETNRMQKMCVFWTTVESAIPLKFGSEDMHLEVRRDLNKSEFDGTSLLGYFIVLATEDSRLLPSKLRIDRLKKHLRTNAEPEWCEIW</sequence>
<gene>
    <name evidence="1" type="ORF">SCHPADRAFT_907954</name>
</gene>
<dbReference type="EMBL" id="KQ086063">
    <property type="protein sequence ID" value="KLO09190.1"/>
    <property type="molecule type" value="Genomic_DNA"/>
</dbReference>
<reference evidence="1 2" key="1">
    <citation type="submission" date="2015-04" db="EMBL/GenBank/DDBJ databases">
        <title>Complete genome sequence of Schizopora paradoxa KUC8140, a cosmopolitan wood degrader in East Asia.</title>
        <authorList>
            <consortium name="DOE Joint Genome Institute"/>
            <person name="Min B."/>
            <person name="Park H."/>
            <person name="Jang Y."/>
            <person name="Kim J.-J."/>
            <person name="Kim K.H."/>
            <person name="Pangilinan J."/>
            <person name="Lipzen A."/>
            <person name="Riley R."/>
            <person name="Grigoriev I.V."/>
            <person name="Spatafora J.W."/>
            <person name="Choi I.-G."/>
        </authorList>
    </citation>
    <scope>NUCLEOTIDE SEQUENCE [LARGE SCALE GENOMIC DNA]</scope>
    <source>
        <strain evidence="1 2">KUC8140</strain>
    </source>
</reference>
<evidence type="ECO:0000313" key="1">
    <source>
        <dbReference type="EMBL" id="KLO09190.1"/>
    </source>
</evidence>
<keyword evidence="2" id="KW-1185">Reference proteome</keyword>
<accession>A0A0H2RBE0</accession>